<keyword evidence="3" id="KW-1185">Reference proteome</keyword>
<keyword evidence="1" id="KW-0472">Membrane</keyword>
<feature type="transmembrane region" description="Helical" evidence="1">
    <location>
        <begin position="25"/>
        <end position="48"/>
    </location>
</feature>
<organism evidence="2 3">
    <name type="scientific">Aquamicrobium terrae</name>
    <dbReference type="NCBI Taxonomy" id="1324945"/>
    <lineage>
        <taxon>Bacteria</taxon>
        <taxon>Pseudomonadati</taxon>
        <taxon>Pseudomonadota</taxon>
        <taxon>Alphaproteobacteria</taxon>
        <taxon>Hyphomicrobiales</taxon>
        <taxon>Phyllobacteriaceae</taxon>
        <taxon>Aquamicrobium</taxon>
    </lineage>
</organism>
<evidence type="ECO:0000313" key="2">
    <source>
        <dbReference type="EMBL" id="MET3793618.1"/>
    </source>
</evidence>
<comment type="caution">
    <text evidence="2">The sequence shown here is derived from an EMBL/GenBank/DDBJ whole genome shotgun (WGS) entry which is preliminary data.</text>
</comment>
<evidence type="ECO:0000313" key="3">
    <source>
        <dbReference type="Proteomes" id="UP001549076"/>
    </source>
</evidence>
<dbReference type="RefSeq" id="WP_354197644.1">
    <property type="nucleotide sequence ID" value="NZ_JBEPML010000015.1"/>
</dbReference>
<keyword evidence="1" id="KW-0812">Transmembrane</keyword>
<proteinExistence type="predicted"/>
<sequence>MSLDNDWKPARARRGGPATRAGMGILRITLLFGSAIVALALFATSYLADRTPEQWSRTGQGGLDFMSTGSVSRGSTYTLRRSVLQTSPSAVCVLRADGSQSGDC</sequence>
<keyword evidence="1" id="KW-1133">Transmembrane helix</keyword>
<evidence type="ECO:0000256" key="1">
    <source>
        <dbReference type="SAM" id="Phobius"/>
    </source>
</evidence>
<dbReference type="Proteomes" id="UP001549076">
    <property type="component" value="Unassembled WGS sequence"/>
</dbReference>
<dbReference type="EMBL" id="JBEPML010000015">
    <property type="protein sequence ID" value="MET3793618.1"/>
    <property type="molecule type" value="Genomic_DNA"/>
</dbReference>
<accession>A0ABV2N3H9</accession>
<name>A0ABV2N3H9_9HYPH</name>
<reference evidence="2 3" key="1">
    <citation type="submission" date="2024-06" db="EMBL/GenBank/DDBJ databases">
        <title>Genomic Encyclopedia of Type Strains, Phase IV (KMG-IV): sequencing the most valuable type-strain genomes for metagenomic binning, comparative biology and taxonomic classification.</title>
        <authorList>
            <person name="Goeker M."/>
        </authorList>
    </citation>
    <scope>NUCLEOTIDE SEQUENCE [LARGE SCALE GENOMIC DNA]</scope>
    <source>
        <strain evidence="2 3">DSM 27865</strain>
    </source>
</reference>
<gene>
    <name evidence="2" type="ORF">ABID37_003846</name>
</gene>
<protein>
    <recommendedName>
        <fullName evidence="4">Transmembrane protein</fullName>
    </recommendedName>
</protein>
<evidence type="ECO:0008006" key="4">
    <source>
        <dbReference type="Google" id="ProtNLM"/>
    </source>
</evidence>